<sequence>MSVIGLDVRVEWILAEVVRKPDGAPESFSVNLNLSLAQDEYEKQLTDTHSTSHLALNAHFGSTLTWKLRDLYREILTLHLTSSQSGAEKCGYGSESEEHRELKHKNYRILTEKKTISKEILNITTSAFLKSAQFVTMSWHGFDSNAHQPHDD</sequence>
<protein>
    <submittedName>
        <fullName evidence="1">Uncharacterized protein</fullName>
    </submittedName>
</protein>
<dbReference type="Proteomes" id="UP000005239">
    <property type="component" value="Unassembled WGS sequence"/>
</dbReference>
<organism evidence="1 2">
    <name type="scientific">Pristionchus pacificus</name>
    <name type="common">Parasitic nematode worm</name>
    <dbReference type="NCBI Taxonomy" id="54126"/>
    <lineage>
        <taxon>Eukaryota</taxon>
        <taxon>Metazoa</taxon>
        <taxon>Ecdysozoa</taxon>
        <taxon>Nematoda</taxon>
        <taxon>Chromadorea</taxon>
        <taxon>Rhabditida</taxon>
        <taxon>Rhabditina</taxon>
        <taxon>Diplogasteromorpha</taxon>
        <taxon>Diplogasteroidea</taxon>
        <taxon>Neodiplogasteridae</taxon>
        <taxon>Pristionchus</taxon>
    </lineage>
</organism>
<accession>A0A2A6BHM2</accession>
<reference evidence="2" key="1">
    <citation type="journal article" date="2008" name="Nat. Genet.">
        <title>The Pristionchus pacificus genome provides a unique perspective on nematode lifestyle and parasitism.</title>
        <authorList>
            <person name="Dieterich C."/>
            <person name="Clifton S.W."/>
            <person name="Schuster L.N."/>
            <person name="Chinwalla A."/>
            <person name="Delehaunty K."/>
            <person name="Dinkelacker I."/>
            <person name="Fulton L."/>
            <person name="Fulton R."/>
            <person name="Godfrey J."/>
            <person name="Minx P."/>
            <person name="Mitreva M."/>
            <person name="Roeseler W."/>
            <person name="Tian H."/>
            <person name="Witte H."/>
            <person name="Yang S.P."/>
            <person name="Wilson R.K."/>
            <person name="Sommer R.J."/>
        </authorList>
    </citation>
    <scope>NUCLEOTIDE SEQUENCE [LARGE SCALE GENOMIC DNA]</scope>
    <source>
        <strain evidence="2">PS312</strain>
    </source>
</reference>
<dbReference type="EnsemblMetazoa" id="PPA46179.1">
    <property type="protein sequence ID" value="PPA46179.1"/>
    <property type="gene ID" value="WBGene00284548"/>
</dbReference>
<evidence type="ECO:0000313" key="1">
    <source>
        <dbReference type="EnsemblMetazoa" id="PPA46179.1"/>
    </source>
</evidence>
<reference evidence="1" key="2">
    <citation type="submission" date="2022-06" db="UniProtKB">
        <authorList>
            <consortium name="EnsemblMetazoa"/>
        </authorList>
    </citation>
    <scope>IDENTIFICATION</scope>
    <source>
        <strain evidence="1">PS312</strain>
    </source>
</reference>
<evidence type="ECO:0000313" key="2">
    <source>
        <dbReference type="Proteomes" id="UP000005239"/>
    </source>
</evidence>
<keyword evidence="2" id="KW-1185">Reference proteome</keyword>
<proteinExistence type="predicted"/>
<name>A0A2A6BHM2_PRIPA</name>
<accession>A0A8R1V5A9</accession>
<gene>
    <name evidence="1" type="primary">WBGene00284548</name>
</gene>
<dbReference type="AlphaFoldDB" id="A0A2A6BHM2"/>